<keyword evidence="5 12" id="KW-0436">Ligase</keyword>
<dbReference type="Pfam" id="PF02769">
    <property type="entry name" value="AIRS_C"/>
    <property type="match status" value="1"/>
</dbReference>
<comment type="caution">
    <text evidence="15">The sequence shown here is derived from an EMBL/GenBank/DDBJ whole genome shotgun (WGS) entry which is preliminary data.</text>
</comment>
<dbReference type="SUPFAM" id="SSF56042">
    <property type="entry name" value="PurM C-terminal domain-like"/>
    <property type="match status" value="1"/>
</dbReference>
<dbReference type="InterPro" id="IPR036921">
    <property type="entry name" value="PurM-like_N_sf"/>
</dbReference>
<dbReference type="InterPro" id="IPR004733">
    <property type="entry name" value="PurM_cligase"/>
</dbReference>
<dbReference type="Gene3D" id="3.30.1330.10">
    <property type="entry name" value="PurM-like, N-terminal domain"/>
    <property type="match status" value="1"/>
</dbReference>
<dbReference type="HAMAP" id="MF_00741">
    <property type="entry name" value="AIRS"/>
    <property type="match status" value="1"/>
</dbReference>
<evidence type="ECO:0000256" key="9">
    <source>
        <dbReference type="ARBA" id="ARBA00032931"/>
    </source>
</evidence>
<reference evidence="16" key="1">
    <citation type="journal article" date="2019" name="Int. J. Syst. Evol. Microbiol.">
        <title>The Global Catalogue of Microorganisms (GCM) 10K type strain sequencing project: providing services to taxonomists for standard genome sequencing and annotation.</title>
        <authorList>
            <consortium name="The Broad Institute Genomics Platform"/>
            <consortium name="The Broad Institute Genome Sequencing Center for Infectious Disease"/>
            <person name="Wu L."/>
            <person name="Ma J."/>
        </authorList>
    </citation>
    <scope>NUCLEOTIDE SEQUENCE [LARGE SCALE GENOMIC DNA]</scope>
    <source>
        <strain evidence="16">CGMCC 1.10188</strain>
    </source>
</reference>
<keyword evidence="7 12" id="KW-0067">ATP-binding</keyword>
<sequence length="375" mass="37679">MSDDRTADPAAAAAPEARDRYRDAGVDIDAGNALVDRIKPAAARTKRAGVAGGIGGFGALFDLKAAGFTDPILVSSTDGVGTKLKIAEAAGRHDTIGIDLVAMCVNDLVVQGAEPLFFLDYFATGKLSVPLAAAVVEGIAEGCAQAGCALVGGETAEMPGLYAGSDYDLAGFSVGAAERGTLLPRADVGAGDVVIGMASSGVHSNGYSLVRKLVADGGFDYAAPAPFETTATSLGEALLTPTRIYVKALMPEIRAGRVKALAHITGGGLLENIPRVLPDGVGADLDAAAWTLPPVFGWLAATGGLTGHELARTFNCGIGMIVVVAAADADAVIAGLAAAGETAGVIGRLAPRATGDALVVIDHMETAWPSVTSPS</sequence>
<evidence type="ECO:0000259" key="14">
    <source>
        <dbReference type="Pfam" id="PF02769"/>
    </source>
</evidence>
<dbReference type="CDD" id="cd02196">
    <property type="entry name" value="PurM"/>
    <property type="match status" value="1"/>
</dbReference>
<dbReference type="InterPro" id="IPR010918">
    <property type="entry name" value="PurM-like_C_dom"/>
</dbReference>
<dbReference type="EC" id="6.3.3.1" evidence="3 12"/>
<comment type="similarity">
    <text evidence="2 12">Belongs to the AIR synthase family.</text>
</comment>
<evidence type="ECO:0000256" key="10">
    <source>
        <dbReference type="ARBA" id="ARBA00033093"/>
    </source>
</evidence>
<dbReference type="InterPro" id="IPR036676">
    <property type="entry name" value="PurM-like_C_sf"/>
</dbReference>
<protein>
    <recommendedName>
        <fullName evidence="4 12">Phosphoribosylformylglycinamidine cyclo-ligase</fullName>
        <ecNumber evidence="3 12">6.3.3.1</ecNumber>
    </recommendedName>
    <alternativeName>
        <fullName evidence="9 12">AIR synthase</fullName>
    </alternativeName>
    <alternativeName>
        <fullName evidence="10 12">AIRS</fullName>
    </alternativeName>
    <alternativeName>
        <fullName evidence="8 12">Phosphoribosyl-aminoimidazole synthetase</fullName>
    </alternativeName>
</protein>
<dbReference type="Pfam" id="PF00586">
    <property type="entry name" value="AIRS"/>
    <property type="match status" value="1"/>
</dbReference>
<comment type="catalytic activity">
    <reaction evidence="11 12">
        <text>2-formamido-N(1)-(5-O-phospho-beta-D-ribosyl)acetamidine + ATP = 5-amino-1-(5-phospho-beta-D-ribosyl)imidazole + ADP + phosphate + H(+)</text>
        <dbReference type="Rhea" id="RHEA:23032"/>
        <dbReference type="ChEBI" id="CHEBI:15378"/>
        <dbReference type="ChEBI" id="CHEBI:30616"/>
        <dbReference type="ChEBI" id="CHEBI:43474"/>
        <dbReference type="ChEBI" id="CHEBI:137981"/>
        <dbReference type="ChEBI" id="CHEBI:147287"/>
        <dbReference type="ChEBI" id="CHEBI:456216"/>
        <dbReference type="EC" id="6.3.3.1"/>
    </reaction>
</comment>
<evidence type="ECO:0000256" key="6">
    <source>
        <dbReference type="ARBA" id="ARBA00022741"/>
    </source>
</evidence>
<keyword evidence="6 12" id="KW-0547">Nucleotide-binding</keyword>
<evidence type="ECO:0000256" key="2">
    <source>
        <dbReference type="ARBA" id="ARBA00010280"/>
    </source>
</evidence>
<dbReference type="InterPro" id="IPR016188">
    <property type="entry name" value="PurM-like_N"/>
</dbReference>
<evidence type="ECO:0000256" key="5">
    <source>
        <dbReference type="ARBA" id="ARBA00022598"/>
    </source>
</evidence>
<feature type="domain" description="PurM-like C-terminal" evidence="14">
    <location>
        <begin position="190"/>
        <end position="353"/>
    </location>
</feature>
<evidence type="ECO:0000256" key="8">
    <source>
        <dbReference type="ARBA" id="ARBA00031908"/>
    </source>
</evidence>
<dbReference type="RefSeq" id="WP_229708478.1">
    <property type="nucleotide sequence ID" value="NZ_BMDZ01000076.1"/>
</dbReference>
<keyword evidence="12" id="KW-0658">Purine biosynthesis</keyword>
<evidence type="ECO:0000259" key="13">
    <source>
        <dbReference type="Pfam" id="PF00586"/>
    </source>
</evidence>
<evidence type="ECO:0000313" key="16">
    <source>
        <dbReference type="Proteomes" id="UP000603352"/>
    </source>
</evidence>
<gene>
    <name evidence="12 15" type="primary">purM</name>
    <name evidence="15" type="ORF">GCM10011505_43720</name>
</gene>
<evidence type="ECO:0000256" key="11">
    <source>
        <dbReference type="ARBA" id="ARBA00049057"/>
    </source>
</evidence>
<evidence type="ECO:0000313" key="15">
    <source>
        <dbReference type="EMBL" id="GGB58105.1"/>
    </source>
</evidence>
<dbReference type="SUPFAM" id="SSF55326">
    <property type="entry name" value="PurM N-terminal domain-like"/>
    <property type="match status" value="1"/>
</dbReference>
<evidence type="ECO:0000256" key="4">
    <source>
        <dbReference type="ARBA" id="ARBA00020367"/>
    </source>
</evidence>
<keyword evidence="12" id="KW-0963">Cytoplasm</keyword>
<comment type="pathway">
    <text evidence="1 12">Purine metabolism; IMP biosynthesis via de novo pathway; 5-amino-1-(5-phospho-D-ribosyl)imidazole from N(2)-formyl-N(1)-(5-phospho-D-ribosyl)glycinamide: step 2/2.</text>
</comment>
<dbReference type="Gene3D" id="3.90.650.10">
    <property type="entry name" value="PurM-like C-terminal domain"/>
    <property type="match status" value="1"/>
</dbReference>
<evidence type="ECO:0000256" key="3">
    <source>
        <dbReference type="ARBA" id="ARBA00013047"/>
    </source>
</evidence>
<evidence type="ECO:0000256" key="1">
    <source>
        <dbReference type="ARBA" id="ARBA00004686"/>
    </source>
</evidence>
<organism evidence="15 16">
    <name type="scientific">Tistrella bauzanensis</name>
    <dbReference type="NCBI Taxonomy" id="657419"/>
    <lineage>
        <taxon>Bacteria</taxon>
        <taxon>Pseudomonadati</taxon>
        <taxon>Pseudomonadota</taxon>
        <taxon>Alphaproteobacteria</taxon>
        <taxon>Geminicoccales</taxon>
        <taxon>Geminicoccaceae</taxon>
        <taxon>Tistrella</taxon>
    </lineage>
</organism>
<dbReference type="PANTHER" id="PTHR10520">
    <property type="entry name" value="TRIFUNCTIONAL PURINE BIOSYNTHETIC PROTEIN ADENOSINE-3-RELATED"/>
    <property type="match status" value="1"/>
</dbReference>
<keyword evidence="16" id="KW-1185">Reference proteome</keyword>
<dbReference type="NCBIfam" id="TIGR00878">
    <property type="entry name" value="purM"/>
    <property type="match status" value="1"/>
</dbReference>
<evidence type="ECO:0000256" key="12">
    <source>
        <dbReference type="HAMAP-Rule" id="MF_00741"/>
    </source>
</evidence>
<proteinExistence type="inferred from homology"/>
<comment type="subcellular location">
    <subcellularLocation>
        <location evidence="12">Cytoplasm</location>
    </subcellularLocation>
</comment>
<dbReference type="EMBL" id="BMDZ01000076">
    <property type="protein sequence ID" value="GGB58105.1"/>
    <property type="molecule type" value="Genomic_DNA"/>
</dbReference>
<accession>A0ABQ1J1X6</accession>
<feature type="domain" description="PurM-like N-terminal" evidence="13">
    <location>
        <begin position="72"/>
        <end position="176"/>
    </location>
</feature>
<name>A0ABQ1J1X6_9PROT</name>
<evidence type="ECO:0000256" key="7">
    <source>
        <dbReference type="ARBA" id="ARBA00022840"/>
    </source>
</evidence>
<dbReference type="Proteomes" id="UP000603352">
    <property type="component" value="Unassembled WGS sequence"/>
</dbReference>
<dbReference type="PANTHER" id="PTHR10520:SF12">
    <property type="entry name" value="TRIFUNCTIONAL PURINE BIOSYNTHETIC PROTEIN ADENOSINE-3"/>
    <property type="match status" value="1"/>
</dbReference>